<keyword evidence="4" id="KW-1185">Reference proteome</keyword>
<dbReference type="Proteomes" id="UP000234166">
    <property type="component" value="Unassembled WGS sequence"/>
</dbReference>
<name>A0AB38DWM6_XANCH</name>
<organism evidence="2 3">
    <name type="scientific">Xanthomonas campestris pv. phaseoli</name>
    <dbReference type="NCBI Taxonomy" id="317013"/>
    <lineage>
        <taxon>Bacteria</taxon>
        <taxon>Pseudomonadati</taxon>
        <taxon>Pseudomonadota</taxon>
        <taxon>Gammaproteobacteria</taxon>
        <taxon>Lysobacterales</taxon>
        <taxon>Lysobacteraceae</taxon>
        <taxon>Xanthomonas</taxon>
    </lineage>
</organism>
<sequence length="83" mass="8996">MRNGSLVSWNIVPARAALVVNGTPRLKRDRAGPVQTGNESLAASANCKARDSTRLRCRRTPTKSGIDNPSWNCTALMLITPPH</sequence>
<evidence type="ECO:0000313" key="3">
    <source>
        <dbReference type="Proteomes" id="UP000234166"/>
    </source>
</evidence>
<gene>
    <name evidence="1" type="ORF">XAP6984_240003</name>
    <name evidence="2" type="ORF">XAP7430_190003</name>
</gene>
<evidence type="ECO:0000313" key="2">
    <source>
        <dbReference type="EMBL" id="SON84599.1"/>
    </source>
</evidence>
<dbReference type="Proteomes" id="UP000234181">
    <property type="component" value="Unassembled WGS sequence"/>
</dbReference>
<proteinExistence type="predicted"/>
<dbReference type="EMBL" id="OCYS01000071">
    <property type="protein sequence ID" value="SON84599.1"/>
    <property type="molecule type" value="Genomic_DNA"/>
</dbReference>
<reference evidence="3 4" key="1">
    <citation type="submission" date="2017-10" db="EMBL/GenBank/DDBJ databases">
        <authorList>
            <person name="Regsiter A."/>
            <person name="William W."/>
        </authorList>
    </citation>
    <scope>NUCLEOTIDE SEQUENCE [LARGE SCALE GENOMIC DNA]</scope>
    <source>
        <strain evidence="1 4">CFBP6984</strain>
        <strain evidence="2 3">CFBP7430</strain>
    </source>
</reference>
<comment type="caution">
    <text evidence="2">The sequence shown here is derived from an EMBL/GenBank/DDBJ whole genome shotgun (WGS) entry which is preliminary data.</text>
</comment>
<accession>A0AB38DWM6</accession>
<protein>
    <submittedName>
        <fullName evidence="2">Uncharacterized protein</fullName>
    </submittedName>
</protein>
<evidence type="ECO:0000313" key="4">
    <source>
        <dbReference type="Proteomes" id="UP000234181"/>
    </source>
</evidence>
<dbReference type="AlphaFoldDB" id="A0AB38DWM6"/>
<dbReference type="EMBL" id="OCYT01000078">
    <property type="protein sequence ID" value="SON78227.1"/>
    <property type="molecule type" value="Genomic_DNA"/>
</dbReference>
<evidence type="ECO:0000313" key="1">
    <source>
        <dbReference type="EMBL" id="SON78227.1"/>
    </source>
</evidence>